<dbReference type="InterPro" id="IPR039902">
    <property type="entry name" value="CCDC148/CCDC112"/>
</dbReference>
<evidence type="ECO:0000313" key="3">
    <source>
        <dbReference type="EMBL" id="RNA21303.1"/>
    </source>
</evidence>
<keyword evidence="4" id="KW-1185">Reference proteome</keyword>
<dbReference type="AlphaFoldDB" id="A0A3M7RCL4"/>
<gene>
    <name evidence="3" type="ORF">BpHYR1_037741</name>
</gene>
<evidence type="ECO:0000313" key="4">
    <source>
        <dbReference type="Proteomes" id="UP000276133"/>
    </source>
</evidence>
<dbReference type="OrthoDB" id="2152435at2759"/>
<reference evidence="3 4" key="1">
    <citation type="journal article" date="2018" name="Sci. Rep.">
        <title>Genomic signatures of local adaptation to the degree of environmental predictability in rotifers.</title>
        <authorList>
            <person name="Franch-Gras L."/>
            <person name="Hahn C."/>
            <person name="Garcia-Roger E.M."/>
            <person name="Carmona M.J."/>
            <person name="Serra M."/>
            <person name="Gomez A."/>
        </authorList>
    </citation>
    <scope>NUCLEOTIDE SEQUENCE [LARGE SCALE GENOMIC DNA]</scope>
    <source>
        <strain evidence="3">HYR1</strain>
    </source>
</reference>
<dbReference type="Proteomes" id="UP000276133">
    <property type="component" value="Unassembled WGS sequence"/>
</dbReference>
<feature type="coiled-coil region" evidence="2">
    <location>
        <begin position="209"/>
        <end position="243"/>
    </location>
</feature>
<accession>A0A3M7RCL4</accession>
<evidence type="ECO:0000256" key="1">
    <source>
        <dbReference type="ARBA" id="ARBA00023054"/>
    </source>
</evidence>
<dbReference type="PANTHER" id="PTHR21549:SF0">
    <property type="entry name" value="COILED-COIL DOMAIN-CONTAINING PROTEIN 112"/>
    <property type="match status" value="1"/>
</dbReference>
<dbReference type="EMBL" id="REGN01003696">
    <property type="protein sequence ID" value="RNA21303.1"/>
    <property type="molecule type" value="Genomic_DNA"/>
</dbReference>
<protein>
    <submittedName>
        <fullName evidence="3">Coiled-coil domain-containing protein</fullName>
    </submittedName>
</protein>
<dbReference type="PANTHER" id="PTHR21549">
    <property type="entry name" value="MUTATED IN BLADDER CANCER 1"/>
    <property type="match status" value="1"/>
</dbReference>
<dbReference type="STRING" id="10195.A0A3M7RCL4"/>
<keyword evidence="1 2" id="KW-0175">Coiled coil</keyword>
<proteinExistence type="predicted"/>
<feature type="coiled-coil region" evidence="2">
    <location>
        <begin position="279"/>
        <end position="390"/>
    </location>
</feature>
<name>A0A3M7RCL4_BRAPC</name>
<organism evidence="3 4">
    <name type="scientific">Brachionus plicatilis</name>
    <name type="common">Marine rotifer</name>
    <name type="synonym">Brachionus muelleri</name>
    <dbReference type="NCBI Taxonomy" id="10195"/>
    <lineage>
        <taxon>Eukaryota</taxon>
        <taxon>Metazoa</taxon>
        <taxon>Spiralia</taxon>
        <taxon>Gnathifera</taxon>
        <taxon>Rotifera</taxon>
        <taxon>Eurotatoria</taxon>
        <taxon>Monogononta</taxon>
        <taxon>Pseudotrocha</taxon>
        <taxon>Ploima</taxon>
        <taxon>Brachionidae</taxon>
        <taxon>Brachionus</taxon>
    </lineage>
</organism>
<evidence type="ECO:0000256" key="2">
    <source>
        <dbReference type="SAM" id="Coils"/>
    </source>
</evidence>
<comment type="caution">
    <text evidence="3">The sequence shown here is derived from an EMBL/GenBank/DDBJ whole genome shotgun (WGS) entry which is preliminary data.</text>
</comment>
<sequence>MEKEQRNFLGARKGDKIYDEIYEACLTNDLGIKKERTNFCQLSHNIHQLLSKFKVESKNRKQNENFIDKLKNLMEEIDSLITDSKEEILLKLEEFSSEEKLLSKEIELYDKKIQNWLLNKNDGQSTKNGKKASLVNDKMESSDLLKEVVDFDKFLLNNGGHNGGWDEIDHSLFLKIRNKHKSKASFKDELEKIIATKNRDEIDKHEEWYQNYSNLNELKKEAIKKWKEQKNASKSEVVNLVDEELKLNQEIEKELKNRFEKKRLQEKADKNKKLNEWRIEREIQKAKENEKRRKEEEIQAEKEFKKRQEQEELRAKVFEYKKQKEELNEYIELEQYLLHEVEQEKKIKNTKQEITRFQSRDLAHLQEKQARQLEKKIESEKRKKILERTKEKVDVDYDPNRLYRMTNSWKTRVNTPRSDSAGPVITPRIPHLAVPSWRKGI</sequence>